<dbReference type="EMBL" id="AAIYJF010000029">
    <property type="protein sequence ID" value="ECJ4380280.1"/>
    <property type="molecule type" value="Genomic_DNA"/>
</dbReference>
<protein>
    <submittedName>
        <fullName evidence="1">Uncharacterized protein</fullName>
    </submittedName>
</protein>
<sequence length="136" mass="15367">MQNTPGSKLYSYAIPPIDFDWEIMPTVESLAGTIKAAMDKLGVNAEYGSEQYYTGRDAASTIWSVAGLYMCFLDAKERAREAGWDGTNSELPRYFTVPDELDVYVGFIFKQYNNGDTFVVSPIPLAHLEQYFKYES</sequence>
<dbReference type="Proteomes" id="UP000839781">
    <property type="component" value="Unassembled WGS sequence"/>
</dbReference>
<comment type="caution">
    <text evidence="1">The sequence shown here is derived from an EMBL/GenBank/DDBJ whole genome shotgun (WGS) entry which is preliminary data.</text>
</comment>
<organism evidence="1">
    <name type="scientific">Salmonella diarizonae</name>
    <dbReference type="NCBI Taxonomy" id="59204"/>
    <lineage>
        <taxon>Bacteria</taxon>
        <taxon>Pseudomonadati</taxon>
        <taxon>Pseudomonadota</taxon>
        <taxon>Gammaproteobacteria</taxon>
        <taxon>Enterobacterales</taxon>
        <taxon>Enterobacteriaceae</taxon>
        <taxon>Salmonella</taxon>
    </lineage>
</organism>
<reference evidence="1" key="1">
    <citation type="submission" date="2018-05" db="EMBL/GenBank/DDBJ databases">
        <authorList>
            <person name="Ashton P.M."/>
            <person name="Dallman T."/>
            <person name="Nair S."/>
            <person name="De Pinna E."/>
            <person name="Peters T."/>
            <person name="Grant K."/>
        </authorList>
    </citation>
    <scope>NUCLEOTIDE SEQUENCE [LARGE SCALE GENOMIC DNA]</scope>
    <source>
        <strain evidence="1">474878</strain>
    </source>
</reference>
<gene>
    <name evidence="1" type="ORF">DLB95_24465</name>
</gene>
<evidence type="ECO:0000313" key="1">
    <source>
        <dbReference type="EMBL" id="ECJ4380280.1"/>
    </source>
</evidence>
<name>A0A5Y3WB85_SALDZ</name>
<dbReference type="AlphaFoldDB" id="A0A5Y3WB85"/>
<accession>A0A5Y3WB85</accession>
<proteinExistence type="predicted"/>